<dbReference type="PANTHER" id="PTHR43580">
    <property type="entry name" value="OXIDOREDUCTASE GLYR1-RELATED"/>
    <property type="match status" value="1"/>
</dbReference>
<keyword evidence="7" id="KW-1185">Reference proteome</keyword>
<keyword evidence="2" id="KW-0520">NAD</keyword>
<feature type="domain" description="3-hydroxyisobutyrate dehydrogenase-like NAD-binding" evidence="5">
    <location>
        <begin position="162"/>
        <end position="277"/>
    </location>
</feature>
<comment type="caution">
    <text evidence="6">The sequence shown here is derived from an EMBL/GenBank/DDBJ whole genome shotgun (WGS) entry which is preliminary data.</text>
</comment>
<evidence type="ECO:0000313" key="7">
    <source>
        <dbReference type="Proteomes" id="UP000319931"/>
    </source>
</evidence>
<sequence length="286" mass="29368">MQIGFIGLGKMGSAMAVNLAKAGHQVHAWNRSPVDPAEIPGVTIVDSVAAALDTEVVFTMLADDAAIRSVLLDSGVLDSARAGLIHIVTATISVAFSKALAADHAKRGLAYVAAPVFGRPDAAAAAQLNVVVAGPDDAVATVTPLLETLSTKVWPLGSEPSQANAAKIAGNMMITMAIEAMSEGVALAGDNGVAADTFLDLMTGTLFGARAYRSYAPKIVSGDFTPGFKMKLGLKDLRLATELADAAHVTLPVLDAVRTRMSAAVDAGMGEQDWSGIASRPYAPKG</sequence>
<feature type="domain" description="6-phosphogluconate dehydrogenase NADP-binding" evidence="4">
    <location>
        <begin position="2"/>
        <end position="154"/>
    </location>
</feature>
<dbReference type="EMBL" id="RCZC01000003">
    <property type="protein sequence ID" value="TPG53007.1"/>
    <property type="molecule type" value="Genomic_DNA"/>
</dbReference>
<dbReference type="Pfam" id="PF14833">
    <property type="entry name" value="NAD_binding_11"/>
    <property type="match status" value="1"/>
</dbReference>
<dbReference type="SUPFAM" id="SSF48179">
    <property type="entry name" value="6-phosphogluconate dehydrogenase C-terminal domain-like"/>
    <property type="match status" value="1"/>
</dbReference>
<name>A0A502FTR9_9SPHN</name>
<accession>A0A502FTR9</accession>
<protein>
    <submittedName>
        <fullName evidence="6">NAD(P)-dependent oxidoreductase</fullName>
    </submittedName>
</protein>
<feature type="active site" evidence="3">
    <location>
        <position position="167"/>
    </location>
</feature>
<proteinExistence type="predicted"/>
<dbReference type="OrthoDB" id="9812907at2"/>
<evidence type="ECO:0000256" key="1">
    <source>
        <dbReference type="ARBA" id="ARBA00023002"/>
    </source>
</evidence>
<dbReference type="PIRSF" id="PIRSF000103">
    <property type="entry name" value="HIBADH"/>
    <property type="match status" value="1"/>
</dbReference>
<dbReference type="InterPro" id="IPR015815">
    <property type="entry name" value="HIBADH-related"/>
</dbReference>
<dbReference type="SUPFAM" id="SSF51735">
    <property type="entry name" value="NAD(P)-binding Rossmann-fold domains"/>
    <property type="match status" value="1"/>
</dbReference>
<evidence type="ECO:0000259" key="5">
    <source>
        <dbReference type="Pfam" id="PF14833"/>
    </source>
</evidence>
<dbReference type="Proteomes" id="UP000319931">
    <property type="component" value="Unassembled WGS sequence"/>
</dbReference>
<gene>
    <name evidence="6" type="ORF">EAH76_14305</name>
</gene>
<dbReference type="RefSeq" id="WP_140850934.1">
    <property type="nucleotide sequence ID" value="NZ_RCZC01000003.1"/>
</dbReference>
<dbReference type="GO" id="GO:0016054">
    <property type="term" value="P:organic acid catabolic process"/>
    <property type="evidence" value="ECO:0007669"/>
    <property type="project" value="UniProtKB-ARBA"/>
</dbReference>
<dbReference type="GO" id="GO:0051287">
    <property type="term" value="F:NAD binding"/>
    <property type="evidence" value="ECO:0007669"/>
    <property type="project" value="InterPro"/>
</dbReference>
<evidence type="ECO:0000256" key="3">
    <source>
        <dbReference type="PIRSR" id="PIRSR000103-1"/>
    </source>
</evidence>
<dbReference type="InterPro" id="IPR029154">
    <property type="entry name" value="HIBADH-like_NADP-bd"/>
</dbReference>
<reference evidence="6 7" key="1">
    <citation type="journal article" date="2019" name="Environ. Microbiol.">
        <title>Species interactions and distinct microbial communities in high Arctic permafrost affected cryosols are associated with the CH4 and CO2 gas fluxes.</title>
        <authorList>
            <person name="Altshuler I."/>
            <person name="Hamel J."/>
            <person name="Turney S."/>
            <person name="Magnuson E."/>
            <person name="Levesque R."/>
            <person name="Greer C."/>
            <person name="Whyte L.G."/>
        </authorList>
    </citation>
    <scope>NUCLEOTIDE SEQUENCE [LARGE SCALE GENOMIC DNA]</scope>
    <source>
        <strain evidence="6 7">E6.1</strain>
    </source>
</reference>
<keyword evidence="1" id="KW-0560">Oxidoreductase</keyword>
<dbReference type="GO" id="GO:0016491">
    <property type="term" value="F:oxidoreductase activity"/>
    <property type="evidence" value="ECO:0007669"/>
    <property type="project" value="UniProtKB-KW"/>
</dbReference>
<evidence type="ECO:0000259" key="4">
    <source>
        <dbReference type="Pfam" id="PF03446"/>
    </source>
</evidence>
<dbReference type="PANTHER" id="PTHR43580:SF2">
    <property type="entry name" value="CYTOKINE-LIKE NUCLEAR FACTOR N-PAC"/>
    <property type="match status" value="1"/>
</dbReference>
<dbReference type="InterPro" id="IPR008927">
    <property type="entry name" value="6-PGluconate_DH-like_C_sf"/>
</dbReference>
<organism evidence="6 7">
    <name type="scientific">Sphingomonas glacialis</name>
    <dbReference type="NCBI Taxonomy" id="658225"/>
    <lineage>
        <taxon>Bacteria</taxon>
        <taxon>Pseudomonadati</taxon>
        <taxon>Pseudomonadota</taxon>
        <taxon>Alphaproteobacteria</taxon>
        <taxon>Sphingomonadales</taxon>
        <taxon>Sphingomonadaceae</taxon>
        <taxon>Sphingomonas</taxon>
    </lineage>
</organism>
<dbReference type="Gene3D" id="1.10.1040.10">
    <property type="entry name" value="N-(1-d-carboxylethyl)-l-norvaline Dehydrogenase, domain 2"/>
    <property type="match status" value="1"/>
</dbReference>
<evidence type="ECO:0000313" key="6">
    <source>
        <dbReference type="EMBL" id="TPG53007.1"/>
    </source>
</evidence>
<dbReference type="InterPro" id="IPR013328">
    <property type="entry name" value="6PGD_dom2"/>
</dbReference>
<dbReference type="Pfam" id="PF03446">
    <property type="entry name" value="NAD_binding_2"/>
    <property type="match status" value="1"/>
</dbReference>
<dbReference type="Gene3D" id="3.40.50.720">
    <property type="entry name" value="NAD(P)-binding Rossmann-like Domain"/>
    <property type="match status" value="1"/>
</dbReference>
<evidence type="ECO:0000256" key="2">
    <source>
        <dbReference type="ARBA" id="ARBA00023027"/>
    </source>
</evidence>
<dbReference type="InterPro" id="IPR002204">
    <property type="entry name" value="3-OH-isobutyrate_DH-rel_CS"/>
</dbReference>
<dbReference type="InterPro" id="IPR051265">
    <property type="entry name" value="HIBADH-related_NP60_sf"/>
</dbReference>
<dbReference type="PROSITE" id="PS00895">
    <property type="entry name" value="3_HYDROXYISOBUT_DH"/>
    <property type="match status" value="1"/>
</dbReference>
<dbReference type="InterPro" id="IPR036291">
    <property type="entry name" value="NAD(P)-bd_dom_sf"/>
</dbReference>
<dbReference type="GO" id="GO:0050661">
    <property type="term" value="F:NADP binding"/>
    <property type="evidence" value="ECO:0007669"/>
    <property type="project" value="InterPro"/>
</dbReference>
<dbReference type="InterPro" id="IPR006115">
    <property type="entry name" value="6PGDH_NADP-bd"/>
</dbReference>
<dbReference type="AlphaFoldDB" id="A0A502FTR9"/>